<dbReference type="GO" id="GO:0005524">
    <property type="term" value="F:ATP binding"/>
    <property type="evidence" value="ECO:0007669"/>
    <property type="project" value="UniProtKB-KW"/>
</dbReference>
<accession>A0ABZ0SKQ3</accession>
<dbReference type="InterPro" id="IPR027417">
    <property type="entry name" value="P-loop_NTPase"/>
</dbReference>
<protein>
    <submittedName>
        <fullName evidence="6">ATP-binding cassette domain-containing protein</fullName>
    </submittedName>
</protein>
<evidence type="ECO:0000313" key="6">
    <source>
        <dbReference type="EMBL" id="WPR89484.1"/>
    </source>
</evidence>
<name>A0ABZ0SKQ3_9MICO</name>
<dbReference type="PANTHER" id="PTHR19211:SF6">
    <property type="entry name" value="BLL7188 PROTEIN"/>
    <property type="match status" value="1"/>
</dbReference>
<feature type="region of interest" description="Disordered" evidence="4">
    <location>
        <begin position="378"/>
        <end position="438"/>
    </location>
</feature>
<evidence type="ECO:0000259" key="5">
    <source>
        <dbReference type="PROSITE" id="PS50893"/>
    </source>
</evidence>
<feature type="domain" description="ABC transporter" evidence="5">
    <location>
        <begin position="8"/>
        <end position="238"/>
    </location>
</feature>
<gene>
    <name evidence="6" type="ORF">SM116_17270</name>
</gene>
<organism evidence="6 7">
    <name type="scientific">Microbacterium rhizosphaerae</name>
    <dbReference type="NCBI Taxonomy" id="1678237"/>
    <lineage>
        <taxon>Bacteria</taxon>
        <taxon>Bacillati</taxon>
        <taxon>Actinomycetota</taxon>
        <taxon>Actinomycetes</taxon>
        <taxon>Micrococcales</taxon>
        <taxon>Microbacteriaceae</taxon>
        <taxon>Microbacterium</taxon>
    </lineage>
</organism>
<evidence type="ECO:0000256" key="3">
    <source>
        <dbReference type="ARBA" id="ARBA00022840"/>
    </source>
</evidence>
<dbReference type="PANTHER" id="PTHR19211">
    <property type="entry name" value="ATP-BINDING TRANSPORT PROTEIN-RELATED"/>
    <property type="match status" value="1"/>
</dbReference>
<dbReference type="PROSITE" id="PS50893">
    <property type="entry name" value="ABC_TRANSPORTER_2"/>
    <property type="match status" value="1"/>
</dbReference>
<dbReference type="InterPro" id="IPR003593">
    <property type="entry name" value="AAA+_ATPase"/>
</dbReference>
<reference evidence="6 7" key="1">
    <citation type="submission" date="2023-11" db="EMBL/GenBank/DDBJ databases">
        <title>Genome sequence of Microbacterium rhizosphaerae KACC 19337.</title>
        <authorList>
            <person name="Choi H."/>
            <person name="Kim S."/>
            <person name="Kim Y."/>
            <person name="Kwon S.-W."/>
            <person name="Heo J."/>
        </authorList>
    </citation>
    <scope>NUCLEOTIDE SEQUENCE [LARGE SCALE GENOMIC DNA]</scope>
    <source>
        <strain evidence="6 7">KACC 19337</strain>
    </source>
</reference>
<evidence type="ECO:0000256" key="2">
    <source>
        <dbReference type="ARBA" id="ARBA00022741"/>
    </source>
</evidence>
<dbReference type="RefSeq" id="WP_320942198.1">
    <property type="nucleotide sequence ID" value="NZ_BAABEU010000003.1"/>
</dbReference>
<evidence type="ECO:0000313" key="7">
    <source>
        <dbReference type="Proteomes" id="UP001323798"/>
    </source>
</evidence>
<keyword evidence="3 6" id="KW-0067">ATP-binding</keyword>
<keyword evidence="7" id="KW-1185">Reference proteome</keyword>
<dbReference type="EMBL" id="CP139368">
    <property type="protein sequence ID" value="WPR89484.1"/>
    <property type="molecule type" value="Genomic_DNA"/>
</dbReference>
<dbReference type="Pfam" id="PF00005">
    <property type="entry name" value="ABC_tran"/>
    <property type="match status" value="2"/>
</dbReference>
<evidence type="ECO:0000256" key="4">
    <source>
        <dbReference type="SAM" id="MobiDB-lite"/>
    </source>
</evidence>
<dbReference type="Proteomes" id="UP001323798">
    <property type="component" value="Chromosome"/>
</dbReference>
<dbReference type="InterPro" id="IPR003439">
    <property type="entry name" value="ABC_transporter-like_ATP-bd"/>
</dbReference>
<dbReference type="SUPFAM" id="SSF52540">
    <property type="entry name" value="P-loop containing nucleoside triphosphate hydrolases"/>
    <property type="match status" value="2"/>
</dbReference>
<dbReference type="InterPro" id="IPR050611">
    <property type="entry name" value="ABCF"/>
</dbReference>
<proteinExistence type="predicted"/>
<feature type="compositionally biased region" description="Basic and acidic residues" evidence="4">
    <location>
        <begin position="402"/>
        <end position="438"/>
    </location>
</feature>
<keyword evidence="1" id="KW-0677">Repeat</keyword>
<dbReference type="SMART" id="SM00382">
    <property type="entry name" value="AAA"/>
    <property type="match status" value="2"/>
</dbReference>
<keyword evidence="2" id="KW-0547">Nucleotide-binding</keyword>
<evidence type="ECO:0000256" key="1">
    <source>
        <dbReference type="ARBA" id="ARBA00022737"/>
    </source>
</evidence>
<sequence>MPTTLSSVVLDRVSFTWPDGTIALDGISGAFGAGRTGLVGRNGSGKSTLLRLIAGSLTPSSGSISAGDVAYLPQHLTLDVGRPVSALLGIEPVLAAVRAVESGDVAQEHFDSIGTDWDVEARAIAALDEAGLPGMLDRRVGELSGGEAVLAAVAGIRLRNASVTLLDEPTNNLDRIARARLYDLVRGWREALVVVSHDIALLELMDDTAELYAGELSVFGGPYAEWRAWLEAEQEAARHAESDARKDLRREKRQRIEAESKLATRAQMGRKAFEEKRVPKIVANGRRMAAQVSAGKLRTEVREKEADARAVLDAAERRVRDDDRVHIDLPDPGVPAGRRIATIGTHIIRGPERVALIGPNGIGKTTLLERLVASAVQHSGDPAAAAPETPGDAGPQGADLLNAEHRPRAKPADLEPAKPADLERARPADLERAKPADLERARPEHLGNVGLGLHVEHVGYLPQRVDGLDDRATVLQNVEAAAPSVPTAEIRNRLARFLLRGDTVHRPVVTLSGGERFRVALARLLLADPPPQLLVLDEPTNNLDLDTVDQLVDALAAYRGAVLVVSHDDAFLARLGLDATLELDAEGSITQR</sequence>
<dbReference type="Gene3D" id="3.40.50.300">
    <property type="entry name" value="P-loop containing nucleotide triphosphate hydrolases"/>
    <property type="match status" value="2"/>
</dbReference>